<evidence type="ECO:0000313" key="4">
    <source>
        <dbReference type="EMBL" id="MQM16997.1"/>
    </source>
</evidence>
<dbReference type="PANTHER" id="PTHR13620:SF105">
    <property type="entry name" value="OS01G0737700 PROTEIN"/>
    <property type="match status" value="1"/>
</dbReference>
<keyword evidence="5" id="KW-1185">Reference proteome</keyword>
<reference evidence="4" key="1">
    <citation type="submission" date="2017-07" db="EMBL/GenBank/DDBJ databases">
        <title>Taro Niue Genome Assembly and Annotation.</title>
        <authorList>
            <person name="Atibalentja N."/>
            <person name="Keating K."/>
            <person name="Fields C.J."/>
        </authorList>
    </citation>
    <scope>NUCLEOTIDE SEQUENCE</scope>
    <source>
        <strain evidence="4">Niue_2</strain>
        <tissue evidence="4">Leaf</tissue>
    </source>
</reference>
<feature type="region of interest" description="Disordered" evidence="3">
    <location>
        <begin position="172"/>
        <end position="221"/>
    </location>
</feature>
<keyword evidence="1" id="KW-0540">Nuclease</keyword>
<feature type="compositionally biased region" description="Polar residues" evidence="3">
    <location>
        <begin position="180"/>
        <end position="189"/>
    </location>
</feature>
<dbReference type="InterPro" id="IPR036397">
    <property type="entry name" value="RNaseH_sf"/>
</dbReference>
<comment type="caution">
    <text evidence="4">The sequence shown here is derived from an EMBL/GenBank/DDBJ whole genome shotgun (WGS) entry which is preliminary data.</text>
</comment>
<feature type="compositionally biased region" description="Basic and acidic residues" evidence="3">
    <location>
        <begin position="68"/>
        <end position="78"/>
    </location>
</feature>
<evidence type="ECO:0000313" key="5">
    <source>
        <dbReference type="Proteomes" id="UP000652761"/>
    </source>
</evidence>
<feature type="region of interest" description="Disordered" evidence="3">
    <location>
        <begin position="68"/>
        <end position="114"/>
    </location>
</feature>
<dbReference type="EMBL" id="NMUH01007285">
    <property type="protein sequence ID" value="MQM16997.1"/>
    <property type="molecule type" value="Genomic_DNA"/>
</dbReference>
<dbReference type="Proteomes" id="UP000652761">
    <property type="component" value="Unassembled WGS sequence"/>
</dbReference>
<evidence type="ECO:0000256" key="1">
    <source>
        <dbReference type="ARBA" id="ARBA00022722"/>
    </source>
</evidence>
<dbReference type="SUPFAM" id="SSF53098">
    <property type="entry name" value="Ribonuclease H-like"/>
    <property type="match status" value="1"/>
</dbReference>
<sequence>LDVDWCPNFSHDIDNPPAILQLYVGSRCIVFQILHADYIPDRLADFLKDKRFTFVGVGVDEGANNLDRHWGAGSREDQGPEAPGCGGLPSTGDEGMQPGGASRGGDGAAQDDQVQQCDAEPIGSVVDLRGADHPYLLVGDAINTAKSRGRQKPLGEEINWEIPEKIPLKRIQTPKRSRRQQGGSSTMAQRNPLPCVQERCQGTLGHQDGGKMGKNPQSSFL</sequence>
<name>A0A843XCQ0_COLES</name>
<dbReference type="GO" id="GO:0005737">
    <property type="term" value="C:cytoplasm"/>
    <property type="evidence" value="ECO:0007669"/>
    <property type="project" value="TreeGrafter"/>
</dbReference>
<dbReference type="Gene3D" id="3.30.420.10">
    <property type="entry name" value="Ribonuclease H-like superfamily/Ribonuclease H"/>
    <property type="match status" value="1"/>
</dbReference>
<dbReference type="AlphaFoldDB" id="A0A843XCQ0"/>
<accession>A0A843XCQ0</accession>
<organism evidence="4 5">
    <name type="scientific">Colocasia esculenta</name>
    <name type="common">Wild taro</name>
    <name type="synonym">Arum esculentum</name>
    <dbReference type="NCBI Taxonomy" id="4460"/>
    <lineage>
        <taxon>Eukaryota</taxon>
        <taxon>Viridiplantae</taxon>
        <taxon>Streptophyta</taxon>
        <taxon>Embryophyta</taxon>
        <taxon>Tracheophyta</taxon>
        <taxon>Spermatophyta</taxon>
        <taxon>Magnoliopsida</taxon>
        <taxon>Liliopsida</taxon>
        <taxon>Araceae</taxon>
        <taxon>Aroideae</taxon>
        <taxon>Colocasieae</taxon>
        <taxon>Colocasia</taxon>
    </lineage>
</organism>
<evidence type="ECO:0000256" key="2">
    <source>
        <dbReference type="ARBA" id="ARBA00022801"/>
    </source>
</evidence>
<dbReference type="GO" id="GO:0008408">
    <property type="term" value="F:3'-5' exonuclease activity"/>
    <property type="evidence" value="ECO:0007669"/>
    <property type="project" value="TreeGrafter"/>
</dbReference>
<gene>
    <name evidence="4" type="ORF">Taro_049962</name>
</gene>
<feature type="compositionally biased region" description="Gly residues" evidence="3">
    <location>
        <begin position="97"/>
        <end position="107"/>
    </location>
</feature>
<dbReference type="InterPro" id="IPR051132">
    <property type="entry name" value="3-5_Exonuclease_domain"/>
</dbReference>
<keyword evidence="2" id="KW-0378">Hydrolase</keyword>
<dbReference type="GO" id="GO:0003676">
    <property type="term" value="F:nucleic acid binding"/>
    <property type="evidence" value="ECO:0007669"/>
    <property type="project" value="InterPro"/>
</dbReference>
<feature type="non-terminal residue" evidence="4">
    <location>
        <position position="221"/>
    </location>
</feature>
<dbReference type="GO" id="GO:0005634">
    <property type="term" value="C:nucleus"/>
    <property type="evidence" value="ECO:0007669"/>
    <property type="project" value="TreeGrafter"/>
</dbReference>
<dbReference type="InterPro" id="IPR012337">
    <property type="entry name" value="RNaseH-like_sf"/>
</dbReference>
<proteinExistence type="predicted"/>
<dbReference type="OrthoDB" id="1920326at2759"/>
<evidence type="ECO:0000256" key="3">
    <source>
        <dbReference type="SAM" id="MobiDB-lite"/>
    </source>
</evidence>
<protein>
    <submittedName>
        <fullName evidence="4">Uncharacterized protein</fullName>
    </submittedName>
</protein>
<dbReference type="PANTHER" id="PTHR13620">
    <property type="entry name" value="3-5 EXONUCLEASE"/>
    <property type="match status" value="1"/>
</dbReference>